<evidence type="ECO:0000313" key="7">
    <source>
        <dbReference type="Proteomes" id="UP000055019"/>
    </source>
</evidence>
<feature type="domain" description="HTH lysR-type" evidence="5">
    <location>
        <begin position="1"/>
        <end position="59"/>
    </location>
</feature>
<dbReference type="SUPFAM" id="SSF53850">
    <property type="entry name" value="Periplasmic binding protein-like II"/>
    <property type="match status" value="1"/>
</dbReference>
<keyword evidence="2" id="KW-0805">Transcription regulation</keyword>
<gene>
    <name evidence="6" type="ORF">AWB74_00662</name>
</gene>
<dbReference type="SUPFAM" id="SSF46785">
    <property type="entry name" value="Winged helix' DNA-binding domain"/>
    <property type="match status" value="1"/>
</dbReference>
<dbReference type="OrthoDB" id="5297026at2"/>
<evidence type="ECO:0000313" key="6">
    <source>
        <dbReference type="EMBL" id="SAL19385.1"/>
    </source>
</evidence>
<dbReference type="InterPro" id="IPR005119">
    <property type="entry name" value="LysR_subst-bd"/>
</dbReference>
<evidence type="ECO:0000256" key="4">
    <source>
        <dbReference type="ARBA" id="ARBA00023163"/>
    </source>
</evidence>
<dbReference type="InterPro" id="IPR037423">
    <property type="entry name" value="CysB_PBP2"/>
</dbReference>
<dbReference type="NCBIfam" id="NF009327">
    <property type="entry name" value="PRK12684.1"/>
    <property type="match status" value="1"/>
</dbReference>
<evidence type="ECO:0000259" key="5">
    <source>
        <dbReference type="PROSITE" id="PS50931"/>
    </source>
</evidence>
<keyword evidence="4" id="KW-0804">Transcription</keyword>
<dbReference type="PRINTS" id="PR00039">
    <property type="entry name" value="HTHLYSR"/>
</dbReference>
<dbReference type="PANTHER" id="PTHR30126">
    <property type="entry name" value="HTH-TYPE TRANSCRIPTIONAL REGULATOR"/>
    <property type="match status" value="1"/>
</dbReference>
<dbReference type="GO" id="GO:0000976">
    <property type="term" value="F:transcription cis-regulatory region binding"/>
    <property type="evidence" value="ECO:0007669"/>
    <property type="project" value="TreeGrafter"/>
</dbReference>
<dbReference type="RefSeq" id="WP_061145357.1">
    <property type="nucleotide sequence ID" value="NZ_FCOM02000002.1"/>
</dbReference>
<dbReference type="InterPro" id="IPR036390">
    <property type="entry name" value="WH_DNA-bd_sf"/>
</dbReference>
<organism evidence="6 7">
    <name type="scientific">Caballeronia arvi</name>
    <dbReference type="NCBI Taxonomy" id="1777135"/>
    <lineage>
        <taxon>Bacteria</taxon>
        <taxon>Pseudomonadati</taxon>
        <taxon>Pseudomonadota</taxon>
        <taxon>Betaproteobacteria</taxon>
        <taxon>Burkholderiales</taxon>
        <taxon>Burkholderiaceae</taxon>
        <taxon>Caballeronia</taxon>
    </lineage>
</organism>
<reference evidence="6" key="1">
    <citation type="submission" date="2016-01" db="EMBL/GenBank/DDBJ databases">
        <authorList>
            <person name="Peeters C."/>
        </authorList>
    </citation>
    <scope>NUCLEOTIDE SEQUENCE [LARGE SCALE GENOMIC DNA]</scope>
    <source>
        <strain evidence="6">LMG 29317</strain>
    </source>
</reference>
<keyword evidence="7" id="KW-1185">Reference proteome</keyword>
<accession>A0A158FI06</accession>
<evidence type="ECO:0000256" key="3">
    <source>
        <dbReference type="ARBA" id="ARBA00023125"/>
    </source>
</evidence>
<dbReference type="Proteomes" id="UP000055019">
    <property type="component" value="Unassembled WGS sequence"/>
</dbReference>
<dbReference type="Pfam" id="PF00126">
    <property type="entry name" value="HTH_1"/>
    <property type="match status" value="1"/>
</dbReference>
<protein>
    <submittedName>
        <fullName evidence="6">Transcriptional regulator CysB-like protein</fullName>
    </submittedName>
</protein>
<dbReference type="PROSITE" id="PS50931">
    <property type="entry name" value="HTH_LYSR"/>
    <property type="match status" value="1"/>
</dbReference>
<keyword evidence="3" id="KW-0238">DNA-binding</keyword>
<dbReference type="Pfam" id="PF03466">
    <property type="entry name" value="LysR_substrate"/>
    <property type="match status" value="1"/>
</dbReference>
<dbReference type="InterPro" id="IPR000847">
    <property type="entry name" value="LysR_HTH_N"/>
</dbReference>
<dbReference type="CDD" id="cd08413">
    <property type="entry name" value="PBP2_CysB_like"/>
    <property type="match status" value="1"/>
</dbReference>
<dbReference type="EMBL" id="FCOM02000002">
    <property type="protein sequence ID" value="SAL19385.1"/>
    <property type="molecule type" value="Genomic_DNA"/>
</dbReference>
<sequence>MNLHQFRFVREAVRQNFNLTEAAKALYTSQPGVSKAIIELEDELGVEIFTRHGKRVRSLTEPGRIILASVEKILQEVESLKRVGKDYAAQDQGNLVIAATHTQARYSLPAAIAEFKKRFPKVHLSILQGSPTQVAEMVIHDQADIAIATEAIANYKELVSLPCFQWQHLAVMLPDHPLLERKVLTLDDLAQYPIITYEASFAGRTKINQAFALRNLTPDIVLEAIDADVIKTYVELGLGIGIMADIAFNPERDKHLRAMSVGHLFGTNVTRLALKQGAYLRSYVYTLVELLSPSLNRKLIEQALSGGHESYEL</sequence>
<dbReference type="InterPro" id="IPR036388">
    <property type="entry name" value="WH-like_DNA-bd_sf"/>
</dbReference>
<dbReference type="Gene3D" id="3.40.190.10">
    <property type="entry name" value="Periplasmic binding protein-like II"/>
    <property type="match status" value="2"/>
</dbReference>
<name>A0A158FI06_9BURK</name>
<dbReference type="GO" id="GO:0003700">
    <property type="term" value="F:DNA-binding transcription factor activity"/>
    <property type="evidence" value="ECO:0007669"/>
    <property type="project" value="InterPro"/>
</dbReference>
<dbReference type="Gene3D" id="1.10.10.10">
    <property type="entry name" value="Winged helix-like DNA-binding domain superfamily/Winged helix DNA-binding domain"/>
    <property type="match status" value="1"/>
</dbReference>
<dbReference type="AlphaFoldDB" id="A0A158FI06"/>
<comment type="similarity">
    <text evidence="1">Belongs to the LysR transcriptional regulatory family.</text>
</comment>
<evidence type="ECO:0000256" key="1">
    <source>
        <dbReference type="ARBA" id="ARBA00009437"/>
    </source>
</evidence>
<dbReference type="GO" id="GO:0019344">
    <property type="term" value="P:cysteine biosynthetic process"/>
    <property type="evidence" value="ECO:0007669"/>
    <property type="project" value="TreeGrafter"/>
</dbReference>
<evidence type="ECO:0000256" key="2">
    <source>
        <dbReference type="ARBA" id="ARBA00023015"/>
    </source>
</evidence>
<proteinExistence type="inferred from homology"/>
<comment type="caution">
    <text evidence="6">The sequence shown here is derived from an EMBL/GenBank/DDBJ whole genome shotgun (WGS) entry which is preliminary data.</text>
</comment>
<dbReference type="PANTHER" id="PTHR30126:SF6">
    <property type="entry name" value="HTH-TYPE TRANSCRIPTIONAL REGULATOR CYSB-RELATED"/>
    <property type="match status" value="1"/>
</dbReference>